<dbReference type="EMBL" id="CP038231">
    <property type="protein sequence ID" value="QDH14348.1"/>
    <property type="molecule type" value="Genomic_DNA"/>
</dbReference>
<dbReference type="OrthoDB" id="9796185at2"/>
<dbReference type="Gene3D" id="1.10.520.20">
    <property type="entry name" value="N-terminal domain of the delta subunit of the F1F0-ATP synthase"/>
    <property type="match status" value="1"/>
</dbReference>
<evidence type="ECO:0000256" key="1">
    <source>
        <dbReference type="ARBA" id="ARBA00004370"/>
    </source>
</evidence>
<dbReference type="NCBIfam" id="TIGR01145">
    <property type="entry name" value="ATP_synt_delta"/>
    <property type="match status" value="1"/>
</dbReference>
<accession>A0A4Y6UCP8</accession>
<dbReference type="HAMAP" id="MF_01416">
    <property type="entry name" value="ATP_synth_delta_bact"/>
    <property type="match status" value="1"/>
</dbReference>
<sequence length="190" mass="20841">MTLAQEQQIRAPGELAQRYARAFCDYLPAKGDNSETMQQVRALRDAIQGDPAFQAWLNDPRLNDDSARRIAEELANALHLDDALLRLIGVVGENGRLPELGEILEAVLLLDAKRRGIVPVEVATATPLTDHQRQQIQNTLTDAGYQHIVMTERQDSSLIGGMTVRVGSVLFDSSIAGRLTRLQNAMKGAA</sequence>
<gene>
    <name evidence="8 9" type="primary">atpH</name>
    <name evidence="9" type="ORF">E3E12_03615</name>
</gene>
<dbReference type="Pfam" id="PF00213">
    <property type="entry name" value="OSCP"/>
    <property type="match status" value="1"/>
</dbReference>
<dbReference type="GO" id="GO:0005886">
    <property type="term" value="C:plasma membrane"/>
    <property type="evidence" value="ECO:0007669"/>
    <property type="project" value="UniProtKB-SubCell"/>
</dbReference>
<dbReference type="KEGG" id="swf:E3E12_03615"/>
<dbReference type="SUPFAM" id="SSF47928">
    <property type="entry name" value="N-terminal domain of the delta subunit of the F1F0-ATP synthase"/>
    <property type="match status" value="1"/>
</dbReference>
<dbReference type="InterPro" id="IPR026015">
    <property type="entry name" value="ATP_synth_OSCP/delta_N_sf"/>
</dbReference>
<keyword evidence="7 8" id="KW-0066">ATP synthesis</keyword>
<comment type="function">
    <text evidence="8">This protein is part of the stalk that links CF(0) to CF(1). It either transmits conformational changes from CF(0) to CF(1) or is implicated in proton conduction.</text>
</comment>
<evidence type="ECO:0000313" key="9">
    <source>
        <dbReference type="EMBL" id="QDH14348.1"/>
    </source>
</evidence>
<comment type="function">
    <text evidence="8">F(1)F(0) ATP synthase produces ATP from ADP in the presence of a proton or sodium gradient. F-type ATPases consist of two structural domains, F(1) containing the extramembraneous catalytic core and F(0) containing the membrane proton channel, linked together by a central stalk and a peripheral stalk. During catalysis, ATP synthesis in the catalytic domain of F(1) is coupled via a rotary mechanism of the central stalk subunits to proton translocation.</text>
</comment>
<evidence type="ECO:0000256" key="4">
    <source>
        <dbReference type="ARBA" id="ARBA00023065"/>
    </source>
</evidence>
<comment type="subcellular location">
    <subcellularLocation>
        <location evidence="8">Cell membrane</location>
        <topology evidence="8">Peripheral membrane protein</topology>
    </subcellularLocation>
    <subcellularLocation>
        <location evidence="1">Membrane</location>
    </subcellularLocation>
</comment>
<evidence type="ECO:0000256" key="5">
    <source>
        <dbReference type="ARBA" id="ARBA00023136"/>
    </source>
</evidence>
<dbReference type="GO" id="GO:0045259">
    <property type="term" value="C:proton-transporting ATP synthase complex"/>
    <property type="evidence" value="ECO:0007669"/>
    <property type="project" value="UniProtKB-KW"/>
</dbReference>
<keyword evidence="10" id="KW-1185">Reference proteome</keyword>
<name>A0A4Y6UCP8_9PROT</name>
<protein>
    <recommendedName>
        <fullName evidence="8">ATP synthase subunit delta</fullName>
    </recommendedName>
    <alternativeName>
        <fullName evidence="8">ATP synthase F(1) sector subunit delta</fullName>
    </alternativeName>
    <alternativeName>
        <fullName evidence="8">F-type ATPase subunit delta</fullName>
        <shortName evidence="8">F-ATPase subunit delta</shortName>
    </alternativeName>
</protein>
<keyword evidence="2 8" id="KW-0813">Transport</keyword>
<keyword evidence="8" id="KW-1003">Cell membrane</keyword>
<evidence type="ECO:0000256" key="7">
    <source>
        <dbReference type="ARBA" id="ARBA00023310"/>
    </source>
</evidence>
<evidence type="ECO:0000256" key="8">
    <source>
        <dbReference type="HAMAP-Rule" id="MF_01416"/>
    </source>
</evidence>
<evidence type="ECO:0000256" key="3">
    <source>
        <dbReference type="ARBA" id="ARBA00022781"/>
    </source>
</evidence>
<reference evidence="9 10" key="1">
    <citation type="submission" date="2019-03" db="EMBL/GenBank/DDBJ databases">
        <title>The complete genome sequence of Swingsia_sp. F3b2 LMG30590(T).</title>
        <authorList>
            <person name="Chua K.-O."/>
            <person name="Chan K.-G."/>
            <person name="See-Too W.-S."/>
        </authorList>
    </citation>
    <scope>NUCLEOTIDE SEQUENCE [LARGE SCALE GENOMIC DNA]</scope>
    <source>
        <strain evidence="9 10">F3b2</strain>
    </source>
</reference>
<dbReference type="GO" id="GO:0046933">
    <property type="term" value="F:proton-transporting ATP synthase activity, rotational mechanism"/>
    <property type="evidence" value="ECO:0007669"/>
    <property type="project" value="UniProtKB-UniRule"/>
</dbReference>
<evidence type="ECO:0000256" key="2">
    <source>
        <dbReference type="ARBA" id="ARBA00022448"/>
    </source>
</evidence>
<dbReference type="PRINTS" id="PR00125">
    <property type="entry name" value="ATPASEDELTA"/>
</dbReference>
<organism evidence="9 10">
    <name type="scientific">Formicincola oecophyllae</name>
    <dbReference type="NCBI Taxonomy" id="2558361"/>
    <lineage>
        <taxon>Bacteria</taxon>
        <taxon>Pseudomonadati</taxon>
        <taxon>Pseudomonadota</taxon>
        <taxon>Alphaproteobacteria</taxon>
        <taxon>Acetobacterales</taxon>
        <taxon>Acetobacteraceae</taxon>
        <taxon>Formicincola</taxon>
    </lineage>
</organism>
<dbReference type="PANTHER" id="PTHR11910">
    <property type="entry name" value="ATP SYNTHASE DELTA CHAIN"/>
    <property type="match status" value="1"/>
</dbReference>
<keyword evidence="4 8" id="KW-0406">Ion transport</keyword>
<proteinExistence type="inferred from homology"/>
<keyword evidence="3 8" id="KW-0375">Hydrogen ion transport</keyword>
<dbReference type="InterPro" id="IPR000711">
    <property type="entry name" value="ATPase_OSCP/dsu"/>
</dbReference>
<keyword evidence="6 8" id="KW-0139">CF(1)</keyword>
<evidence type="ECO:0000256" key="6">
    <source>
        <dbReference type="ARBA" id="ARBA00023196"/>
    </source>
</evidence>
<comment type="similarity">
    <text evidence="8">Belongs to the ATPase delta chain family.</text>
</comment>
<dbReference type="AlphaFoldDB" id="A0A4Y6UCP8"/>
<evidence type="ECO:0000313" key="10">
    <source>
        <dbReference type="Proteomes" id="UP000318709"/>
    </source>
</evidence>
<keyword evidence="5 8" id="KW-0472">Membrane</keyword>
<dbReference type="Proteomes" id="UP000318709">
    <property type="component" value="Chromosome"/>
</dbReference>